<reference evidence="1" key="2">
    <citation type="submission" date="2023-05" db="EMBL/GenBank/DDBJ databases">
        <authorList>
            <person name="Fouks B."/>
        </authorList>
    </citation>
    <scope>NUCLEOTIDE SEQUENCE</scope>
    <source>
        <strain evidence="1">Stay&amp;Tobe</strain>
        <tissue evidence="1">Testes</tissue>
    </source>
</reference>
<protein>
    <submittedName>
        <fullName evidence="1">Uncharacterized protein</fullName>
    </submittedName>
</protein>
<organism evidence="1 2">
    <name type="scientific">Diploptera punctata</name>
    <name type="common">Pacific beetle cockroach</name>
    <dbReference type="NCBI Taxonomy" id="6984"/>
    <lineage>
        <taxon>Eukaryota</taxon>
        <taxon>Metazoa</taxon>
        <taxon>Ecdysozoa</taxon>
        <taxon>Arthropoda</taxon>
        <taxon>Hexapoda</taxon>
        <taxon>Insecta</taxon>
        <taxon>Pterygota</taxon>
        <taxon>Neoptera</taxon>
        <taxon>Polyneoptera</taxon>
        <taxon>Dictyoptera</taxon>
        <taxon>Blattodea</taxon>
        <taxon>Blaberoidea</taxon>
        <taxon>Blaberidae</taxon>
        <taxon>Diplopterinae</taxon>
        <taxon>Diploptera</taxon>
    </lineage>
</organism>
<feature type="non-terminal residue" evidence="1">
    <location>
        <position position="67"/>
    </location>
</feature>
<sequence>LSRPQLEGVKAITFLDNRLEISALHYGRLQQQIMDLLHLFSVKLNICRISRRKGVDIERRIYRYYSS</sequence>
<dbReference type="EMBL" id="JASPKZ010006087">
    <property type="protein sequence ID" value="KAJ9587562.1"/>
    <property type="molecule type" value="Genomic_DNA"/>
</dbReference>
<evidence type="ECO:0000313" key="2">
    <source>
        <dbReference type="Proteomes" id="UP001233999"/>
    </source>
</evidence>
<feature type="non-terminal residue" evidence="1">
    <location>
        <position position="1"/>
    </location>
</feature>
<evidence type="ECO:0000313" key="1">
    <source>
        <dbReference type="EMBL" id="KAJ9587562.1"/>
    </source>
</evidence>
<dbReference type="AlphaFoldDB" id="A0AAD8EF94"/>
<comment type="caution">
    <text evidence="1">The sequence shown here is derived from an EMBL/GenBank/DDBJ whole genome shotgun (WGS) entry which is preliminary data.</text>
</comment>
<accession>A0AAD8EF94</accession>
<name>A0AAD8EF94_DIPPU</name>
<reference evidence="1" key="1">
    <citation type="journal article" date="2023" name="IScience">
        <title>Live-bearing cockroach genome reveals convergent evolutionary mechanisms linked to viviparity in insects and beyond.</title>
        <authorList>
            <person name="Fouks B."/>
            <person name="Harrison M.C."/>
            <person name="Mikhailova A.A."/>
            <person name="Marchal E."/>
            <person name="English S."/>
            <person name="Carruthers M."/>
            <person name="Jennings E.C."/>
            <person name="Chiamaka E.L."/>
            <person name="Frigard R.A."/>
            <person name="Pippel M."/>
            <person name="Attardo G.M."/>
            <person name="Benoit J.B."/>
            <person name="Bornberg-Bauer E."/>
            <person name="Tobe S.S."/>
        </authorList>
    </citation>
    <scope>NUCLEOTIDE SEQUENCE</scope>
    <source>
        <strain evidence="1">Stay&amp;Tobe</strain>
    </source>
</reference>
<proteinExistence type="predicted"/>
<keyword evidence="2" id="KW-1185">Reference proteome</keyword>
<dbReference type="Proteomes" id="UP001233999">
    <property type="component" value="Unassembled WGS sequence"/>
</dbReference>
<gene>
    <name evidence="1" type="ORF">L9F63_019005</name>
</gene>